<gene>
    <name evidence="11" type="primary">rlmD</name>
    <name evidence="11" type="ORF">HA331_00580</name>
</gene>
<dbReference type="InterPro" id="IPR048845">
    <property type="entry name" value="RUMT_ARLMC_TRAM_dom"/>
</dbReference>
<dbReference type="EC" id="2.1.1.190" evidence="11"/>
<dbReference type="PANTHER" id="PTHR11061:SF30">
    <property type="entry name" value="TRNA (URACIL(54)-C(5))-METHYLTRANSFERASE"/>
    <property type="match status" value="1"/>
</dbReference>
<feature type="domain" description="Methyltransferase" evidence="9">
    <location>
        <begin position="275"/>
        <end position="333"/>
    </location>
</feature>
<evidence type="ECO:0000256" key="3">
    <source>
        <dbReference type="ARBA" id="ARBA00022679"/>
    </source>
</evidence>
<evidence type="ECO:0000256" key="8">
    <source>
        <dbReference type="PROSITE-ProRule" id="PRU01024"/>
    </source>
</evidence>
<keyword evidence="5" id="KW-0479">Metal-binding</keyword>
<dbReference type="PROSITE" id="PS51687">
    <property type="entry name" value="SAM_MT_RNA_M5U"/>
    <property type="match status" value="1"/>
</dbReference>
<dbReference type="GO" id="GO:0006396">
    <property type="term" value="P:RNA processing"/>
    <property type="evidence" value="ECO:0007669"/>
    <property type="project" value="InterPro"/>
</dbReference>
<dbReference type="InterPro" id="IPR010280">
    <property type="entry name" value="U5_MeTrfase_fam"/>
</dbReference>
<dbReference type="SUPFAM" id="SSF53335">
    <property type="entry name" value="S-adenosyl-L-methionine-dependent methyltransferases"/>
    <property type="match status" value="1"/>
</dbReference>
<feature type="binding site" evidence="8">
    <location>
        <position position="279"/>
    </location>
    <ligand>
        <name>S-adenosyl-L-methionine</name>
        <dbReference type="ChEBI" id="CHEBI:59789"/>
    </ligand>
</feature>
<feature type="binding site" evidence="8">
    <location>
        <position position="341"/>
    </location>
    <ligand>
        <name>S-adenosyl-L-methionine</name>
        <dbReference type="ChEBI" id="CHEBI:59789"/>
    </ligand>
</feature>
<dbReference type="Gene3D" id="2.40.50.140">
    <property type="entry name" value="Nucleic acid-binding proteins"/>
    <property type="match status" value="1"/>
</dbReference>
<evidence type="ECO:0000256" key="4">
    <source>
        <dbReference type="ARBA" id="ARBA00022691"/>
    </source>
</evidence>
<feature type="domain" description="tRNA (uracil(54)-C(5))/23S rRNA (uracil(747)-C(5))-methyltransferase TRAM" evidence="10">
    <location>
        <begin position="1"/>
        <end position="55"/>
    </location>
</feature>
<sequence>MRGKITKINENGLGVLGNILVPFAYPGDEVEVTETRERFGKIIARDFKLMTPSPLRIPGKCSHFGKCGGCLWQGLRYREQLKLKEEIFKRITGIEAEIKGSPRIWYFRNISNFIITVNGIGFKEFGMPKTVVNIRECPIFSERTPKYLKALKDFLRESNLKPWNWREGDVHYLQVREGKFTGEVMVNIIAHVPLNYREALMEAFNFADSIYWSLKADKKDDPRGFPTLVLGNEVIREKVEGITYLIHPSVFFQTNSYALPLLLKSVEKFCEGSKVLDLYSGIGTLSLYLAKRGFEVTGVEVNGTSVEMAKRSAEINSINATFIQGKAEDAELEGYETLIVDPPRKGLKEFSRRIVKKGPNTLIYVSCNPLRFILDYRNYLSEAYKVDDALLIDMFPHTPHIEAVIKLVRR</sequence>
<evidence type="ECO:0000256" key="7">
    <source>
        <dbReference type="ARBA" id="ARBA00023014"/>
    </source>
</evidence>
<dbReference type="Gene3D" id="2.40.50.1070">
    <property type="match status" value="1"/>
</dbReference>
<keyword evidence="1" id="KW-0004">4Fe-4S</keyword>
<dbReference type="EMBL" id="DUJN01000002">
    <property type="protein sequence ID" value="HII60270.1"/>
    <property type="molecule type" value="Genomic_DNA"/>
</dbReference>
<dbReference type="Pfam" id="PF13649">
    <property type="entry name" value="Methyltransf_25"/>
    <property type="match status" value="1"/>
</dbReference>
<dbReference type="GO" id="GO:0046872">
    <property type="term" value="F:metal ion binding"/>
    <property type="evidence" value="ECO:0007669"/>
    <property type="project" value="UniProtKB-KW"/>
</dbReference>
<feature type="binding site" evidence="8">
    <location>
        <position position="300"/>
    </location>
    <ligand>
        <name>S-adenosyl-L-methionine</name>
        <dbReference type="ChEBI" id="CHEBI:59789"/>
    </ligand>
</feature>
<comment type="caution">
    <text evidence="11">The sequence shown here is derived from an EMBL/GenBank/DDBJ whole genome shotgun (WGS) entry which is preliminary data.</text>
</comment>
<name>A0A832SVJ9_PYRHR</name>
<dbReference type="FunFam" id="2.40.50.140:FF:000439">
    <property type="entry name" value="23S rRNA (uracil(747)-C(5))-methyltransferase"/>
    <property type="match status" value="1"/>
</dbReference>
<dbReference type="InterPro" id="IPR029063">
    <property type="entry name" value="SAM-dependent_MTases_sf"/>
</dbReference>
<dbReference type="NCBIfam" id="TIGR00479">
    <property type="entry name" value="rumA"/>
    <property type="match status" value="1"/>
</dbReference>
<accession>A0A832SVJ9</accession>
<dbReference type="Pfam" id="PF21579">
    <property type="entry name" value="PabTrmU54_TRAM_dom"/>
    <property type="match status" value="1"/>
</dbReference>
<dbReference type="CDD" id="cd02440">
    <property type="entry name" value="AdoMet_MTases"/>
    <property type="match status" value="1"/>
</dbReference>
<dbReference type="PROSITE" id="PS01231">
    <property type="entry name" value="TRMA_2"/>
    <property type="match status" value="1"/>
</dbReference>
<dbReference type="InterPro" id="IPR030391">
    <property type="entry name" value="MeTrfase_TrmA_CS"/>
</dbReference>
<dbReference type="AlphaFoldDB" id="A0A832SVJ9"/>
<keyword evidence="6" id="KW-0408">Iron</keyword>
<keyword evidence="7" id="KW-0411">Iron-sulfur</keyword>
<keyword evidence="4 8" id="KW-0949">S-adenosyl-L-methionine</keyword>
<evidence type="ECO:0000259" key="9">
    <source>
        <dbReference type="Pfam" id="PF13649"/>
    </source>
</evidence>
<dbReference type="RefSeq" id="WP_048053344.1">
    <property type="nucleotide sequence ID" value="NZ_DUJN01000002.1"/>
</dbReference>
<evidence type="ECO:0000256" key="2">
    <source>
        <dbReference type="ARBA" id="ARBA00022603"/>
    </source>
</evidence>
<dbReference type="InterPro" id="IPR041698">
    <property type="entry name" value="Methyltransf_25"/>
</dbReference>
<dbReference type="InterPro" id="IPR012340">
    <property type="entry name" value="NA-bd_OB-fold"/>
</dbReference>
<feature type="active site" description="Nucleophile" evidence="8">
    <location>
        <position position="367"/>
    </location>
</feature>
<dbReference type="GO" id="GO:0032259">
    <property type="term" value="P:methylation"/>
    <property type="evidence" value="ECO:0007669"/>
    <property type="project" value="UniProtKB-KW"/>
</dbReference>
<dbReference type="GO" id="GO:0008173">
    <property type="term" value="F:RNA methyltransferase activity"/>
    <property type="evidence" value="ECO:0007669"/>
    <property type="project" value="InterPro"/>
</dbReference>
<protein>
    <submittedName>
        <fullName evidence="11">23S rRNA (Uracil(1939)-C(5))-methyltransferase RlmD</fullName>
        <ecNumber evidence="11">2.1.1.190</ecNumber>
    </submittedName>
</protein>
<evidence type="ECO:0000256" key="6">
    <source>
        <dbReference type="ARBA" id="ARBA00023004"/>
    </source>
</evidence>
<comment type="similarity">
    <text evidence="8">Belongs to the class I-like SAM-binding methyltransferase superfamily. RNA M5U methyltransferase family.</text>
</comment>
<feature type="binding site" evidence="8">
    <location>
        <position position="253"/>
    </location>
    <ligand>
        <name>S-adenosyl-L-methionine</name>
        <dbReference type="ChEBI" id="CHEBI:59789"/>
    </ligand>
</feature>
<dbReference type="Proteomes" id="UP000617544">
    <property type="component" value="Unassembled WGS sequence"/>
</dbReference>
<dbReference type="GO" id="GO:0051539">
    <property type="term" value="F:4 iron, 4 sulfur cluster binding"/>
    <property type="evidence" value="ECO:0007669"/>
    <property type="project" value="UniProtKB-KW"/>
</dbReference>
<evidence type="ECO:0000259" key="10">
    <source>
        <dbReference type="Pfam" id="PF21579"/>
    </source>
</evidence>
<reference evidence="11" key="1">
    <citation type="journal article" date="2020" name="bioRxiv">
        <title>A rank-normalized archaeal taxonomy based on genome phylogeny resolves widespread incomplete and uneven classifications.</title>
        <authorList>
            <person name="Rinke C."/>
            <person name="Chuvochina M."/>
            <person name="Mussig A.J."/>
            <person name="Chaumeil P.-A."/>
            <person name="Waite D.W."/>
            <person name="Whitman W.B."/>
            <person name="Parks D.H."/>
            <person name="Hugenholtz P."/>
        </authorList>
    </citation>
    <scope>NUCLEOTIDE SEQUENCE</scope>
    <source>
        <strain evidence="11">UBA8834</strain>
    </source>
</reference>
<dbReference type="GeneID" id="1443583"/>
<evidence type="ECO:0000256" key="5">
    <source>
        <dbReference type="ARBA" id="ARBA00022723"/>
    </source>
</evidence>
<evidence type="ECO:0000313" key="12">
    <source>
        <dbReference type="Proteomes" id="UP000617544"/>
    </source>
</evidence>
<proteinExistence type="inferred from homology"/>
<organism evidence="11 12">
    <name type="scientific">Pyrococcus horikoshii</name>
    <dbReference type="NCBI Taxonomy" id="53953"/>
    <lineage>
        <taxon>Archaea</taxon>
        <taxon>Methanobacteriati</taxon>
        <taxon>Methanobacteriota</taxon>
        <taxon>Thermococci</taxon>
        <taxon>Thermococcales</taxon>
        <taxon>Thermococcaceae</taxon>
        <taxon>Pyrococcus</taxon>
    </lineage>
</organism>
<evidence type="ECO:0000313" key="11">
    <source>
        <dbReference type="EMBL" id="HII60270.1"/>
    </source>
</evidence>
<dbReference type="PANTHER" id="PTHR11061">
    <property type="entry name" value="RNA M5U METHYLTRANSFERASE"/>
    <property type="match status" value="1"/>
</dbReference>
<dbReference type="Pfam" id="PF05958">
    <property type="entry name" value="tRNA_U5-meth_tr"/>
    <property type="match status" value="1"/>
</dbReference>
<evidence type="ECO:0000256" key="1">
    <source>
        <dbReference type="ARBA" id="ARBA00022485"/>
    </source>
</evidence>
<dbReference type="Gene3D" id="3.40.50.150">
    <property type="entry name" value="Vaccinia Virus protein VP39"/>
    <property type="match status" value="1"/>
</dbReference>
<keyword evidence="3 8" id="KW-0808">Transferase</keyword>
<keyword evidence="2 8" id="KW-0489">Methyltransferase</keyword>